<evidence type="ECO:0000256" key="2">
    <source>
        <dbReference type="ARBA" id="ARBA00022679"/>
    </source>
</evidence>
<dbReference type="GO" id="GO:0006654">
    <property type="term" value="P:phosphatidic acid biosynthetic process"/>
    <property type="evidence" value="ECO:0007669"/>
    <property type="project" value="TreeGrafter"/>
</dbReference>
<organism evidence="6 7">
    <name type="scientific">Cribrihabitans marinus</name>
    <dbReference type="NCBI Taxonomy" id="1227549"/>
    <lineage>
        <taxon>Bacteria</taxon>
        <taxon>Pseudomonadati</taxon>
        <taxon>Pseudomonadota</taxon>
        <taxon>Alphaproteobacteria</taxon>
        <taxon>Rhodobacterales</taxon>
        <taxon>Paracoccaceae</taxon>
        <taxon>Cribrihabitans</taxon>
    </lineage>
</organism>
<protein>
    <submittedName>
        <fullName evidence="6">1-acyl-sn-glycerol-3-phosphate acyltransferase</fullName>
    </submittedName>
</protein>
<dbReference type="EMBL" id="FNYD01000008">
    <property type="protein sequence ID" value="SEJ88436.1"/>
    <property type="molecule type" value="Genomic_DNA"/>
</dbReference>
<dbReference type="RefSeq" id="WP_092368273.1">
    <property type="nucleotide sequence ID" value="NZ_BMGV01000008.1"/>
</dbReference>
<keyword evidence="7" id="KW-1185">Reference proteome</keyword>
<dbReference type="CDD" id="cd07989">
    <property type="entry name" value="LPLAT_AGPAT-like"/>
    <property type="match status" value="1"/>
</dbReference>
<proteinExistence type="predicted"/>
<dbReference type="PANTHER" id="PTHR10434">
    <property type="entry name" value="1-ACYL-SN-GLYCEROL-3-PHOSPHATE ACYLTRANSFERASE"/>
    <property type="match status" value="1"/>
</dbReference>
<keyword evidence="3 6" id="KW-0012">Acyltransferase</keyword>
<gene>
    <name evidence="6" type="ORF">SAMN05444007_10897</name>
</gene>
<keyword evidence="4" id="KW-0812">Transmembrane</keyword>
<evidence type="ECO:0000313" key="7">
    <source>
        <dbReference type="Proteomes" id="UP000199379"/>
    </source>
</evidence>
<feature type="transmembrane region" description="Helical" evidence="4">
    <location>
        <begin position="6"/>
        <end position="34"/>
    </location>
</feature>
<dbReference type="GO" id="GO:0003841">
    <property type="term" value="F:1-acylglycerol-3-phosphate O-acyltransferase activity"/>
    <property type="evidence" value="ECO:0007669"/>
    <property type="project" value="TreeGrafter"/>
</dbReference>
<dbReference type="SUPFAM" id="SSF69593">
    <property type="entry name" value="Glycerol-3-phosphate (1)-acyltransferase"/>
    <property type="match status" value="1"/>
</dbReference>
<keyword evidence="2 6" id="KW-0808">Transferase</keyword>
<sequence length="246" mass="27361">MGHVLRWLWSLIFVIVIYLWMAVLGILFTPYALVSKRGALRACKIYARTVIWLARVMLGLRGEVRGPVPTGEVMIAAKHQSFFDIILIFDAVPHAKFIMKRELLWTPFIGLYAKRLGCIPVDRGKRGKAVARMVRDVAAEFSEPGQLVIYPQGTRVAPGATKPYKVGTAILYQGLGYPCVPAATNVGLFWPRKGILRKPGLGVVEFLDPIVPGVARDEFMERIERDIEARSNALMLEAKGKVDAAD</sequence>
<reference evidence="6 7" key="1">
    <citation type="submission" date="2016-10" db="EMBL/GenBank/DDBJ databases">
        <authorList>
            <person name="de Groot N.N."/>
        </authorList>
    </citation>
    <scope>NUCLEOTIDE SEQUENCE [LARGE SCALE GENOMIC DNA]</scope>
    <source>
        <strain evidence="6 7">DSM 29340</strain>
    </source>
</reference>
<keyword evidence="4" id="KW-1133">Transmembrane helix</keyword>
<dbReference type="OrthoDB" id="5290997at2"/>
<evidence type="ECO:0000256" key="4">
    <source>
        <dbReference type="SAM" id="Phobius"/>
    </source>
</evidence>
<feature type="domain" description="Phospholipid/glycerol acyltransferase" evidence="5">
    <location>
        <begin position="73"/>
        <end position="187"/>
    </location>
</feature>
<dbReference type="SMART" id="SM00563">
    <property type="entry name" value="PlsC"/>
    <property type="match status" value="1"/>
</dbReference>
<dbReference type="AlphaFoldDB" id="A0A1H7CG32"/>
<evidence type="ECO:0000256" key="1">
    <source>
        <dbReference type="ARBA" id="ARBA00005189"/>
    </source>
</evidence>
<dbReference type="STRING" id="1227549.SAMN05444007_10897"/>
<dbReference type="PANTHER" id="PTHR10434:SF40">
    <property type="entry name" value="1-ACYL-SN-GLYCEROL-3-PHOSPHATE ACYLTRANSFERASE"/>
    <property type="match status" value="1"/>
</dbReference>
<dbReference type="Pfam" id="PF01553">
    <property type="entry name" value="Acyltransferase"/>
    <property type="match status" value="1"/>
</dbReference>
<evidence type="ECO:0000259" key="5">
    <source>
        <dbReference type="SMART" id="SM00563"/>
    </source>
</evidence>
<evidence type="ECO:0000256" key="3">
    <source>
        <dbReference type="ARBA" id="ARBA00023315"/>
    </source>
</evidence>
<accession>A0A1H7CG32</accession>
<name>A0A1H7CG32_9RHOB</name>
<dbReference type="Proteomes" id="UP000199379">
    <property type="component" value="Unassembled WGS sequence"/>
</dbReference>
<dbReference type="InterPro" id="IPR002123">
    <property type="entry name" value="Plipid/glycerol_acylTrfase"/>
</dbReference>
<evidence type="ECO:0000313" key="6">
    <source>
        <dbReference type="EMBL" id="SEJ88436.1"/>
    </source>
</evidence>
<comment type="pathway">
    <text evidence="1">Lipid metabolism.</text>
</comment>
<keyword evidence="4" id="KW-0472">Membrane</keyword>